<gene>
    <name evidence="1" type="ORF">CK203_093268</name>
</gene>
<evidence type="ECO:0000313" key="2">
    <source>
        <dbReference type="Proteomes" id="UP000288805"/>
    </source>
</evidence>
<dbReference type="Proteomes" id="UP000288805">
    <property type="component" value="Unassembled WGS sequence"/>
</dbReference>
<evidence type="ECO:0000313" key="1">
    <source>
        <dbReference type="EMBL" id="RVW24374.1"/>
    </source>
</evidence>
<name>A0A438CMD6_VITVI</name>
<sequence>MLCQVVGWPQTEMHMISVHRQVRNFLLSSFVIRVAPRRASAMIDTDQRQPKGWCKGFNENHQMVYEPLNGILGLRRGILNAALTSWILFLEKDMQQKWRIGFILIKQAESTGNIVPPD</sequence>
<dbReference type="EMBL" id="QGNW01002174">
    <property type="protein sequence ID" value="RVW24374.1"/>
    <property type="molecule type" value="Genomic_DNA"/>
</dbReference>
<organism evidence="1 2">
    <name type="scientific">Vitis vinifera</name>
    <name type="common">Grape</name>
    <dbReference type="NCBI Taxonomy" id="29760"/>
    <lineage>
        <taxon>Eukaryota</taxon>
        <taxon>Viridiplantae</taxon>
        <taxon>Streptophyta</taxon>
        <taxon>Embryophyta</taxon>
        <taxon>Tracheophyta</taxon>
        <taxon>Spermatophyta</taxon>
        <taxon>Magnoliopsida</taxon>
        <taxon>eudicotyledons</taxon>
        <taxon>Gunneridae</taxon>
        <taxon>Pentapetalae</taxon>
        <taxon>rosids</taxon>
        <taxon>Vitales</taxon>
        <taxon>Vitaceae</taxon>
        <taxon>Viteae</taxon>
        <taxon>Vitis</taxon>
    </lineage>
</organism>
<protein>
    <submittedName>
        <fullName evidence="1">Uncharacterized protein</fullName>
    </submittedName>
</protein>
<comment type="caution">
    <text evidence="1">The sequence shown here is derived from an EMBL/GenBank/DDBJ whole genome shotgun (WGS) entry which is preliminary data.</text>
</comment>
<reference evidence="1 2" key="1">
    <citation type="journal article" date="2018" name="PLoS Genet.">
        <title>Population sequencing reveals clonal diversity and ancestral inbreeding in the grapevine cultivar Chardonnay.</title>
        <authorList>
            <person name="Roach M.J."/>
            <person name="Johnson D.L."/>
            <person name="Bohlmann J."/>
            <person name="van Vuuren H.J."/>
            <person name="Jones S.J."/>
            <person name="Pretorius I.S."/>
            <person name="Schmidt S.A."/>
            <person name="Borneman A.R."/>
        </authorList>
    </citation>
    <scope>NUCLEOTIDE SEQUENCE [LARGE SCALE GENOMIC DNA]</scope>
    <source>
        <strain evidence="2">cv. Chardonnay</strain>
        <tissue evidence="1">Leaf</tissue>
    </source>
</reference>
<accession>A0A438CMD6</accession>
<dbReference type="AlphaFoldDB" id="A0A438CMD6"/>
<proteinExistence type="predicted"/>